<sequence length="432" mass="47375">MPGADARYYPCKITFISAGNLKFNFCRSIAPFAKPPPSAGKAMDHQITPLSPTGITTRQSLQIFSNYLVNVWERTKTPYGLDEALESVRKPNVTQQETEETRRQDTAAIFLDCGFQAWLAYYLATHLQVRHYKGRRFVVETITAFDLLSREDRTQVAEAVAAIECHATVKNAIRKLMASPKRRRKSLEHLHTRFDNVSSDVKGLCGEARLPTLATESVIASLGSVVEEPSYTINAIDSTTTVHADSPGSPTETQPPPAQEQTCTYASYHGIMAIFPPYICSALNSKDGKADVTMGFPHVRHYGLKPYCLMNLVIKASEIPYIVMRLFKVHIGTGEGIRHFVLENGGRLLPVSGFQFQGALDGDIVGLLGSKISKAIAESPVREGELAEGIVATRCVSMSFGRSPQDNGVLNLSLGLTDGIWMKNALFTGDSS</sequence>
<accession>A0A0F7ZI19</accession>
<dbReference type="Proteomes" id="UP000054481">
    <property type="component" value="Unassembled WGS sequence"/>
</dbReference>
<name>A0A0F7ZI19_9HYPO</name>
<reference evidence="2 3" key="1">
    <citation type="journal article" date="2014" name="Genome Biol. Evol.">
        <title>Comparative genomics and transcriptomics analyses reveal divergent lifestyle features of nematode endoparasitic fungus Hirsutella minnesotensis.</title>
        <authorList>
            <person name="Lai Y."/>
            <person name="Liu K."/>
            <person name="Zhang X."/>
            <person name="Zhang X."/>
            <person name="Li K."/>
            <person name="Wang N."/>
            <person name="Shu C."/>
            <person name="Wu Y."/>
            <person name="Wang C."/>
            <person name="Bushley K.E."/>
            <person name="Xiang M."/>
            <person name="Liu X."/>
        </authorList>
    </citation>
    <scope>NUCLEOTIDE SEQUENCE [LARGE SCALE GENOMIC DNA]</scope>
    <source>
        <strain evidence="2 3">3608</strain>
    </source>
</reference>
<gene>
    <name evidence="2" type="ORF">HIM_12431</name>
</gene>
<dbReference type="OrthoDB" id="3499148at2759"/>
<dbReference type="AlphaFoldDB" id="A0A0F7ZI19"/>
<organism evidence="2 3">
    <name type="scientific">Hirsutella minnesotensis 3608</name>
    <dbReference type="NCBI Taxonomy" id="1043627"/>
    <lineage>
        <taxon>Eukaryota</taxon>
        <taxon>Fungi</taxon>
        <taxon>Dikarya</taxon>
        <taxon>Ascomycota</taxon>
        <taxon>Pezizomycotina</taxon>
        <taxon>Sordariomycetes</taxon>
        <taxon>Hypocreomycetidae</taxon>
        <taxon>Hypocreales</taxon>
        <taxon>Ophiocordycipitaceae</taxon>
        <taxon>Hirsutella</taxon>
    </lineage>
</organism>
<protein>
    <submittedName>
        <fullName evidence="2">Uncharacterized protein</fullName>
    </submittedName>
</protein>
<feature type="region of interest" description="Disordered" evidence="1">
    <location>
        <begin position="238"/>
        <end position="260"/>
    </location>
</feature>
<evidence type="ECO:0000256" key="1">
    <source>
        <dbReference type="SAM" id="MobiDB-lite"/>
    </source>
</evidence>
<evidence type="ECO:0000313" key="2">
    <source>
        <dbReference type="EMBL" id="KJZ68180.1"/>
    </source>
</evidence>
<keyword evidence="3" id="KW-1185">Reference proteome</keyword>
<evidence type="ECO:0000313" key="3">
    <source>
        <dbReference type="Proteomes" id="UP000054481"/>
    </source>
</evidence>
<proteinExistence type="predicted"/>
<dbReference type="EMBL" id="KQ030990">
    <property type="protein sequence ID" value="KJZ68180.1"/>
    <property type="molecule type" value="Genomic_DNA"/>
</dbReference>